<dbReference type="InterPro" id="IPR022890">
    <property type="entry name" value="Fd--NADP_Rdtase_type_2"/>
</dbReference>
<dbReference type="Gene3D" id="3.50.50.60">
    <property type="entry name" value="FAD/NAD(P)-binding domain"/>
    <property type="match status" value="2"/>
</dbReference>
<keyword evidence="1" id="KW-0285">Flavoprotein</keyword>
<proteinExistence type="inferred from homology"/>
<dbReference type="PRINTS" id="PR00368">
    <property type="entry name" value="FADPNR"/>
</dbReference>
<evidence type="ECO:0000256" key="4">
    <source>
        <dbReference type="ARBA" id="ARBA00023002"/>
    </source>
</evidence>
<dbReference type="SUPFAM" id="SSF51905">
    <property type="entry name" value="FAD/NAD(P)-binding domain"/>
    <property type="match status" value="2"/>
</dbReference>
<name>A0A381ZDZ9_9ZZZZ</name>
<feature type="domain" description="FAD/NAD(P)-binding" evidence="5">
    <location>
        <begin position="6"/>
        <end position="290"/>
    </location>
</feature>
<dbReference type="GO" id="GO:0004324">
    <property type="term" value="F:ferredoxin-NADP+ reductase activity"/>
    <property type="evidence" value="ECO:0007669"/>
    <property type="project" value="InterPro"/>
</dbReference>
<sequence length="338" mass="37837">MTDHTDVVIVGAGPVGLFAIFELGLLNIKCHVIDNLDKPGGQCAELYPEKPIFDIPSRASITGQELTDDLMRQAKPFHPVFHLNQQVEKVEKLNNSEWVISTNQGKVIQAKCIVIAAGAGSFVPRKPPLEGIENFEGKNVFYSVKDKSIFKNKTVLIAGGGDSALDWTNELSKIAKVNLIHRRKEFRAAPDSVSKMLELEKNDILSFFTGQLTEISAGSKKSLKVQYQDNDNLHYIEVDYLLPFYGLKMELGPIVDWGLNLHEKHIKVDTEKFETSVSSIFAIGDINTYPGKLKLILSGFHEAALMAQVCFKYCFPDKKNVFRYTTSSKDLHKKLGFK</sequence>
<dbReference type="InterPro" id="IPR050097">
    <property type="entry name" value="Ferredoxin-NADP_redctase_2"/>
</dbReference>
<evidence type="ECO:0000259" key="5">
    <source>
        <dbReference type="Pfam" id="PF07992"/>
    </source>
</evidence>
<dbReference type="InterPro" id="IPR023753">
    <property type="entry name" value="FAD/NAD-binding_dom"/>
</dbReference>
<reference evidence="6" key="1">
    <citation type="submission" date="2018-05" db="EMBL/GenBank/DDBJ databases">
        <authorList>
            <person name="Lanie J.A."/>
            <person name="Ng W.-L."/>
            <person name="Kazmierczak K.M."/>
            <person name="Andrzejewski T.M."/>
            <person name="Davidsen T.M."/>
            <person name="Wayne K.J."/>
            <person name="Tettelin H."/>
            <person name="Glass J.I."/>
            <person name="Rusch D."/>
            <person name="Podicherti R."/>
            <person name="Tsui H.-C.T."/>
            <person name="Winkler M.E."/>
        </authorList>
    </citation>
    <scope>NUCLEOTIDE SEQUENCE</scope>
</reference>
<dbReference type="Pfam" id="PF07992">
    <property type="entry name" value="Pyr_redox_2"/>
    <property type="match status" value="1"/>
</dbReference>
<accession>A0A381ZDZ9</accession>
<evidence type="ECO:0000256" key="2">
    <source>
        <dbReference type="ARBA" id="ARBA00022827"/>
    </source>
</evidence>
<organism evidence="6">
    <name type="scientific">marine metagenome</name>
    <dbReference type="NCBI Taxonomy" id="408172"/>
    <lineage>
        <taxon>unclassified sequences</taxon>
        <taxon>metagenomes</taxon>
        <taxon>ecological metagenomes</taxon>
    </lineage>
</organism>
<evidence type="ECO:0000256" key="3">
    <source>
        <dbReference type="ARBA" id="ARBA00022857"/>
    </source>
</evidence>
<dbReference type="PRINTS" id="PR00469">
    <property type="entry name" value="PNDRDTASEII"/>
</dbReference>
<dbReference type="AlphaFoldDB" id="A0A381ZDZ9"/>
<dbReference type="HAMAP" id="MF_01685">
    <property type="entry name" value="FENR2"/>
    <property type="match status" value="1"/>
</dbReference>
<keyword evidence="4" id="KW-0560">Oxidoreductase</keyword>
<evidence type="ECO:0000313" key="6">
    <source>
        <dbReference type="EMBL" id="SVA87486.1"/>
    </source>
</evidence>
<dbReference type="InterPro" id="IPR036188">
    <property type="entry name" value="FAD/NAD-bd_sf"/>
</dbReference>
<protein>
    <recommendedName>
        <fullName evidence="5">FAD/NAD(P)-binding domain-containing protein</fullName>
    </recommendedName>
</protein>
<keyword evidence="3" id="KW-0521">NADP</keyword>
<evidence type="ECO:0000256" key="1">
    <source>
        <dbReference type="ARBA" id="ARBA00022630"/>
    </source>
</evidence>
<dbReference type="EMBL" id="UINC01020953">
    <property type="protein sequence ID" value="SVA87486.1"/>
    <property type="molecule type" value="Genomic_DNA"/>
</dbReference>
<dbReference type="PANTHER" id="PTHR48105">
    <property type="entry name" value="THIOREDOXIN REDUCTASE 1-RELATED-RELATED"/>
    <property type="match status" value="1"/>
</dbReference>
<gene>
    <name evidence="6" type="ORF">METZ01_LOCUS140340</name>
</gene>
<keyword evidence="2" id="KW-0274">FAD</keyword>